<dbReference type="AlphaFoldDB" id="A0AAD7DZI3"/>
<keyword evidence="3" id="KW-1185">Reference proteome</keyword>
<dbReference type="Proteomes" id="UP001215598">
    <property type="component" value="Unassembled WGS sequence"/>
</dbReference>
<protein>
    <submittedName>
        <fullName evidence="2">Uncharacterized protein</fullName>
    </submittedName>
</protein>
<accession>A0AAD7DZI3</accession>
<feature type="compositionally biased region" description="Pro residues" evidence="1">
    <location>
        <begin position="130"/>
        <end position="140"/>
    </location>
</feature>
<feature type="region of interest" description="Disordered" evidence="1">
    <location>
        <begin position="122"/>
        <end position="157"/>
    </location>
</feature>
<evidence type="ECO:0000313" key="3">
    <source>
        <dbReference type="Proteomes" id="UP001215598"/>
    </source>
</evidence>
<organism evidence="2 3">
    <name type="scientific">Mycena metata</name>
    <dbReference type="NCBI Taxonomy" id="1033252"/>
    <lineage>
        <taxon>Eukaryota</taxon>
        <taxon>Fungi</taxon>
        <taxon>Dikarya</taxon>
        <taxon>Basidiomycota</taxon>
        <taxon>Agaricomycotina</taxon>
        <taxon>Agaricomycetes</taxon>
        <taxon>Agaricomycetidae</taxon>
        <taxon>Agaricales</taxon>
        <taxon>Marasmiineae</taxon>
        <taxon>Mycenaceae</taxon>
        <taxon>Mycena</taxon>
    </lineage>
</organism>
<evidence type="ECO:0000313" key="2">
    <source>
        <dbReference type="EMBL" id="KAJ7703359.1"/>
    </source>
</evidence>
<reference evidence="2" key="1">
    <citation type="submission" date="2023-03" db="EMBL/GenBank/DDBJ databases">
        <title>Massive genome expansion in bonnet fungi (Mycena s.s.) driven by repeated elements and novel gene families across ecological guilds.</title>
        <authorList>
            <consortium name="Lawrence Berkeley National Laboratory"/>
            <person name="Harder C.B."/>
            <person name="Miyauchi S."/>
            <person name="Viragh M."/>
            <person name="Kuo A."/>
            <person name="Thoen E."/>
            <person name="Andreopoulos B."/>
            <person name="Lu D."/>
            <person name="Skrede I."/>
            <person name="Drula E."/>
            <person name="Henrissat B."/>
            <person name="Morin E."/>
            <person name="Kohler A."/>
            <person name="Barry K."/>
            <person name="LaButti K."/>
            <person name="Morin E."/>
            <person name="Salamov A."/>
            <person name="Lipzen A."/>
            <person name="Mereny Z."/>
            <person name="Hegedus B."/>
            <person name="Baldrian P."/>
            <person name="Stursova M."/>
            <person name="Weitz H."/>
            <person name="Taylor A."/>
            <person name="Grigoriev I.V."/>
            <person name="Nagy L.G."/>
            <person name="Martin F."/>
            <person name="Kauserud H."/>
        </authorList>
    </citation>
    <scope>NUCLEOTIDE SEQUENCE</scope>
    <source>
        <strain evidence="2">CBHHK182m</strain>
    </source>
</reference>
<feature type="compositionally biased region" description="Basic residues" evidence="1">
    <location>
        <begin position="147"/>
        <end position="157"/>
    </location>
</feature>
<evidence type="ECO:0000256" key="1">
    <source>
        <dbReference type="SAM" id="MobiDB-lite"/>
    </source>
</evidence>
<proteinExistence type="predicted"/>
<sequence length="332" mass="36195">MPLLPGAFFSPWIQPSALLPCKPLVFLPGHSPNLCHGGTRAREHSGIGRGFQAVYDALFHEFRVTRSGRAFSPWEGAAITAAPGFSIGGAVLSALESQQDEDLAEPDTVDEDLAAAVETLEVETATEPTPSSPSPPPSPPSQASAPRKARGKAGSKLRRQIARKAAKVNDHLSLLPPARRPKHVKAAVPVKTKFQLMKHRVASIGWIGLRDDGQSTQEKAVDFEEPGWTPSHQLQDFFGDRRRFKGFQYVKYLGPKTRPLLDAAGRAFAIFAWHPDDPNWKRDVHNPAVEAMEAARAQCKVSEARQYHRRGHFPPLSAGDSYGGGQMQPGAL</sequence>
<gene>
    <name evidence="2" type="ORF">B0H16DRAFT_1482930</name>
</gene>
<feature type="region of interest" description="Disordered" evidence="1">
    <location>
        <begin position="310"/>
        <end position="332"/>
    </location>
</feature>
<comment type="caution">
    <text evidence="2">The sequence shown here is derived from an EMBL/GenBank/DDBJ whole genome shotgun (WGS) entry which is preliminary data.</text>
</comment>
<feature type="non-terminal residue" evidence="2">
    <location>
        <position position="1"/>
    </location>
</feature>
<feature type="compositionally biased region" description="Gly residues" evidence="1">
    <location>
        <begin position="321"/>
        <end position="332"/>
    </location>
</feature>
<name>A0AAD7DZI3_9AGAR</name>
<dbReference type="EMBL" id="JARKIB010000503">
    <property type="protein sequence ID" value="KAJ7703359.1"/>
    <property type="molecule type" value="Genomic_DNA"/>
</dbReference>